<comment type="caution">
    <text evidence="1">The sequence shown here is derived from an EMBL/GenBank/DDBJ whole genome shotgun (WGS) entry which is preliminary data.</text>
</comment>
<sequence>MMISGAETLYSYFLKIMHESVKSKKSNFGYKFPATKDRIEIFGNFKQQTMHHKGSATGWYLRSDCHIFCKCTKYPRR</sequence>
<gene>
    <name evidence="1" type="ORF">WA026_011389</name>
</gene>
<name>A0AAW1TLI0_9CUCU</name>
<dbReference type="AlphaFoldDB" id="A0AAW1TLI0"/>
<evidence type="ECO:0000313" key="2">
    <source>
        <dbReference type="Proteomes" id="UP001431783"/>
    </source>
</evidence>
<dbReference type="Proteomes" id="UP001431783">
    <property type="component" value="Unassembled WGS sequence"/>
</dbReference>
<evidence type="ECO:0000313" key="1">
    <source>
        <dbReference type="EMBL" id="KAK9871105.1"/>
    </source>
</evidence>
<proteinExistence type="predicted"/>
<accession>A0AAW1TLI0</accession>
<organism evidence="1 2">
    <name type="scientific">Henosepilachna vigintioctopunctata</name>
    <dbReference type="NCBI Taxonomy" id="420089"/>
    <lineage>
        <taxon>Eukaryota</taxon>
        <taxon>Metazoa</taxon>
        <taxon>Ecdysozoa</taxon>
        <taxon>Arthropoda</taxon>
        <taxon>Hexapoda</taxon>
        <taxon>Insecta</taxon>
        <taxon>Pterygota</taxon>
        <taxon>Neoptera</taxon>
        <taxon>Endopterygota</taxon>
        <taxon>Coleoptera</taxon>
        <taxon>Polyphaga</taxon>
        <taxon>Cucujiformia</taxon>
        <taxon>Coccinelloidea</taxon>
        <taxon>Coccinellidae</taxon>
        <taxon>Epilachninae</taxon>
        <taxon>Epilachnini</taxon>
        <taxon>Henosepilachna</taxon>
    </lineage>
</organism>
<dbReference type="EMBL" id="JARQZJ010000005">
    <property type="protein sequence ID" value="KAK9871105.1"/>
    <property type="molecule type" value="Genomic_DNA"/>
</dbReference>
<protein>
    <submittedName>
        <fullName evidence="1">Uncharacterized protein</fullName>
    </submittedName>
</protein>
<reference evidence="1 2" key="1">
    <citation type="submission" date="2023-03" db="EMBL/GenBank/DDBJ databases">
        <title>Genome insight into feeding habits of ladybird beetles.</title>
        <authorList>
            <person name="Li H.-S."/>
            <person name="Huang Y.-H."/>
            <person name="Pang H."/>
        </authorList>
    </citation>
    <scope>NUCLEOTIDE SEQUENCE [LARGE SCALE GENOMIC DNA]</scope>
    <source>
        <strain evidence="1">SYSU_2023b</strain>
        <tissue evidence="1">Whole body</tissue>
    </source>
</reference>
<keyword evidence="2" id="KW-1185">Reference proteome</keyword>